<gene>
    <name evidence="2" type="ORF">ATL51_1874</name>
</gene>
<organism evidence="2 3">
    <name type="scientific">Pseudonocardia alni</name>
    <name type="common">Amycolata alni</name>
    <dbReference type="NCBI Taxonomy" id="33907"/>
    <lineage>
        <taxon>Bacteria</taxon>
        <taxon>Bacillati</taxon>
        <taxon>Actinomycetota</taxon>
        <taxon>Actinomycetes</taxon>
        <taxon>Pseudonocardiales</taxon>
        <taxon>Pseudonocardiaceae</taxon>
        <taxon>Pseudonocardia</taxon>
    </lineage>
</organism>
<dbReference type="Pfam" id="PF12728">
    <property type="entry name" value="HTH_17"/>
    <property type="match status" value="1"/>
</dbReference>
<dbReference type="EMBL" id="PHUJ01000003">
    <property type="protein sequence ID" value="PKB30215.1"/>
    <property type="molecule type" value="Genomic_DNA"/>
</dbReference>
<dbReference type="Proteomes" id="UP000232453">
    <property type="component" value="Unassembled WGS sequence"/>
</dbReference>
<name>A0AA44UN63_PSEA5</name>
<sequence>MMSVLRGSETAPLAPRFYSVAQVAALLGMSPMTVYRAIAAGEFPAVRIRGRLIIPAKAIEAIADLAVAEQTVVDASGWAPVQHGSAG</sequence>
<dbReference type="InterPro" id="IPR010093">
    <property type="entry name" value="SinI_DNA-bd"/>
</dbReference>
<dbReference type="InterPro" id="IPR009061">
    <property type="entry name" value="DNA-bd_dom_put_sf"/>
</dbReference>
<dbReference type="SUPFAM" id="SSF46955">
    <property type="entry name" value="Putative DNA-binding domain"/>
    <property type="match status" value="1"/>
</dbReference>
<dbReference type="InterPro" id="IPR041657">
    <property type="entry name" value="HTH_17"/>
</dbReference>
<evidence type="ECO:0000259" key="1">
    <source>
        <dbReference type="Pfam" id="PF12728"/>
    </source>
</evidence>
<dbReference type="NCBIfam" id="TIGR01764">
    <property type="entry name" value="excise"/>
    <property type="match status" value="1"/>
</dbReference>
<proteinExistence type="predicted"/>
<dbReference type="GO" id="GO:0003677">
    <property type="term" value="F:DNA binding"/>
    <property type="evidence" value="ECO:0007669"/>
    <property type="project" value="InterPro"/>
</dbReference>
<feature type="domain" description="Helix-turn-helix" evidence="1">
    <location>
        <begin position="17"/>
        <end position="61"/>
    </location>
</feature>
<evidence type="ECO:0000313" key="3">
    <source>
        <dbReference type="Proteomes" id="UP000232453"/>
    </source>
</evidence>
<protein>
    <submittedName>
        <fullName evidence="2">Excisionase family DNA binding protein</fullName>
    </submittedName>
</protein>
<comment type="caution">
    <text evidence="2">The sequence shown here is derived from an EMBL/GenBank/DDBJ whole genome shotgun (WGS) entry which is preliminary data.</text>
</comment>
<reference evidence="2 3" key="1">
    <citation type="submission" date="2017-11" db="EMBL/GenBank/DDBJ databases">
        <title>Sequencing the genomes of 1000 actinobacteria strains.</title>
        <authorList>
            <person name="Klenk H.-P."/>
        </authorList>
    </citation>
    <scope>NUCLEOTIDE SEQUENCE [LARGE SCALE GENOMIC DNA]</scope>
    <source>
        <strain evidence="2 3">DSM 44104</strain>
    </source>
</reference>
<dbReference type="AlphaFoldDB" id="A0AA44UN63"/>
<evidence type="ECO:0000313" key="2">
    <source>
        <dbReference type="EMBL" id="PKB30215.1"/>
    </source>
</evidence>
<accession>A0AA44UN63</accession>